<reference evidence="2" key="1">
    <citation type="submission" date="2022-05" db="EMBL/GenBank/DDBJ databases">
        <authorList>
            <person name="Friedrich I."/>
            <person name="Poehlein A."/>
            <person name="Schneider D."/>
            <person name="Hertel R."/>
            <person name="Daniel R."/>
        </authorList>
    </citation>
    <scope>NUCLEOTIDE SEQUENCE</scope>
</reference>
<dbReference type="EMBL" id="ON529852">
    <property type="protein sequence ID" value="USN13889.1"/>
    <property type="molecule type" value="Genomic_DNA"/>
</dbReference>
<evidence type="ECO:0000313" key="2">
    <source>
        <dbReference type="EMBL" id="USN13889.1"/>
    </source>
</evidence>
<keyword evidence="3" id="KW-1185">Reference proteome</keyword>
<sequence length="110" mass="12214">MTDAPNPLAQERFTPEPVGDRTMTWRNAGENNGEPVWKLIHGDYEARVNIGFDFYKYKWGAVVNNSGKLGFESADAAKAYCEQVIQDGIAGRLKRAAEAQRLFAAYQGDA</sequence>
<evidence type="ECO:0000256" key="1">
    <source>
        <dbReference type="SAM" id="MobiDB-lite"/>
    </source>
</evidence>
<feature type="region of interest" description="Disordered" evidence="1">
    <location>
        <begin position="1"/>
        <end position="29"/>
    </location>
</feature>
<name>A0A9E7MPC4_9CAUD</name>
<accession>A0A9E7MPC4</accession>
<gene>
    <name evidence="2" type="ORF">KABACHOK_00530</name>
</gene>
<proteinExistence type="predicted"/>
<dbReference type="Proteomes" id="UP001056685">
    <property type="component" value="Segment"/>
</dbReference>
<organism evidence="2 3">
    <name type="scientific">Brevundimonas phage vB_BpoS-Kabachok</name>
    <dbReference type="NCBI Taxonomy" id="2948600"/>
    <lineage>
        <taxon>Viruses</taxon>
        <taxon>Duplodnaviria</taxon>
        <taxon>Heunggongvirae</taxon>
        <taxon>Uroviricota</taxon>
        <taxon>Caudoviricetes</taxon>
        <taxon>Jeanschmidtviridae</taxon>
        <taxon>Marchewkavirus</taxon>
        <taxon>Marchewkavirus kabachok</taxon>
    </lineage>
</organism>
<protein>
    <submittedName>
        <fullName evidence="2">Uncharacterized protein</fullName>
    </submittedName>
</protein>
<evidence type="ECO:0000313" key="3">
    <source>
        <dbReference type="Proteomes" id="UP001056685"/>
    </source>
</evidence>